<evidence type="ECO:0000259" key="1">
    <source>
        <dbReference type="PROSITE" id="PS51186"/>
    </source>
</evidence>
<reference evidence="2" key="2">
    <citation type="submission" date="2020-09" db="EMBL/GenBank/DDBJ databases">
        <authorList>
            <person name="Sun Q."/>
            <person name="Zhou Y."/>
        </authorList>
    </citation>
    <scope>NUCLEOTIDE SEQUENCE</scope>
    <source>
        <strain evidence="2">CGMCC 1.7081</strain>
    </source>
</reference>
<dbReference type="PROSITE" id="PS51186">
    <property type="entry name" value="GNAT"/>
    <property type="match status" value="1"/>
</dbReference>
<organism evidence="2 3">
    <name type="scientific">Pseudodonghicola xiamenensis</name>
    <dbReference type="NCBI Taxonomy" id="337702"/>
    <lineage>
        <taxon>Bacteria</taxon>
        <taxon>Pseudomonadati</taxon>
        <taxon>Pseudomonadota</taxon>
        <taxon>Alphaproteobacteria</taxon>
        <taxon>Rhodobacterales</taxon>
        <taxon>Paracoccaceae</taxon>
        <taxon>Pseudodonghicola</taxon>
    </lineage>
</organism>
<feature type="domain" description="N-acetyltransferase" evidence="1">
    <location>
        <begin position="3"/>
        <end position="149"/>
    </location>
</feature>
<dbReference type="RefSeq" id="WP_028092069.1">
    <property type="nucleotide sequence ID" value="NZ_BNAP01000001.1"/>
</dbReference>
<accession>A0A8J3H535</accession>
<name>A0A8J3H535_9RHOB</name>
<evidence type="ECO:0000313" key="2">
    <source>
        <dbReference type="EMBL" id="GHG80185.1"/>
    </source>
</evidence>
<dbReference type="InterPro" id="IPR016181">
    <property type="entry name" value="Acyl_CoA_acyltransferase"/>
</dbReference>
<dbReference type="CDD" id="cd04301">
    <property type="entry name" value="NAT_SF"/>
    <property type="match status" value="1"/>
</dbReference>
<dbReference type="GO" id="GO:0016747">
    <property type="term" value="F:acyltransferase activity, transferring groups other than amino-acyl groups"/>
    <property type="evidence" value="ECO:0007669"/>
    <property type="project" value="InterPro"/>
</dbReference>
<gene>
    <name evidence="2" type="ORF">GCM10010961_03110</name>
</gene>
<dbReference type="EMBL" id="BNAP01000001">
    <property type="protein sequence ID" value="GHG80185.1"/>
    <property type="molecule type" value="Genomic_DNA"/>
</dbReference>
<keyword evidence="3" id="KW-1185">Reference proteome</keyword>
<dbReference type="Gene3D" id="3.40.630.30">
    <property type="match status" value="1"/>
</dbReference>
<evidence type="ECO:0000313" key="3">
    <source>
        <dbReference type="Proteomes" id="UP000611500"/>
    </source>
</evidence>
<dbReference type="InterPro" id="IPR000182">
    <property type="entry name" value="GNAT_dom"/>
</dbReference>
<comment type="caution">
    <text evidence="2">The sequence shown here is derived from an EMBL/GenBank/DDBJ whole genome shotgun (WGS) entry which is preliminary data.</text>
</comment>
<dbReference type="Pfam" id="PF00583">
    <property type="entry name" value="Acetyltransf_1"/>
    <property type="match status" value="1"/>
</dbReference>
<dbReference type="Proteomes" id="UP000611500">
    <property type="component" value="Unassembled WGS sequence"/>
</dbReference>
<dbReference type="SUPFAM" id="SSF55729">
    <property type="entry name" value="Acyl-CoA N-acyltransferases (Nat)"/>
    <property type="match status" value="1"/>
</dbReference>
<protein>
    <recommendedName>
        <fullName evidence="1">N-acetyltransferase domain-containing protein</fullName>
    </recommendedName>
</protein>
<proteinExistence type="predicted"/>
<reference evidence="2" key="1">
    <citation type="journal article" date="2014" name="Int. J. Syst. Evol. Microbiol.">
        <title>Complete genome sequence of Corynebacterium casei LMG S-19264T (=DSM 44701T), isolated from a smear-ripened cheese.</title>
        <authorList>
            <consortium name="US DOE Joint Genome Institute (JGI-PGF)"/>
            <person name="Walter F."/>
            <person name="Albersmeier A."/>
            <person name="Kalinowski J."/>
            <person name="Ruckert C."/>
        </authorList>
    </citation>
    <scope>NUCLEOTIDE SEQUENCE</scope>
    <source>
        <strain evidence="2">CGMCC 1.7081</strain>
    </source>
</reference>
<dbReference type="AlphaFoldDB" id="A0A8J3H535"/>
<sequence length="149" mass="16393">MTTALHLARPEDLDRLLTLSSACHHELGLERSDDERCAGMQPLLDGMPQGAIYLIGPARAPLGYIVLSFGWSLPLAGMEARVEELYIRPPVRGRGIATEVLGSLPRALAQAGVKAIHLHLGPTSDRTRDLFARARFREEDGTRVMTRKL</sequence>